<feature type="coiled-coil region" evidence="1">
    <location>
        <begin position="20"/>
        <end position="47"/>
    </location>
</feature>
<evidence type="ECO:0000256" key="1">
    <source>
        <dbReference type="SAM" id="Coils"/>
    </source>
</evidence>
<keyword evidence="3" id="KW-1185">Reference proteome</keyword>
<sequence>MTASAMISHQKELRFKDAVLHETSQKLAAAMEQVDNLEKQLAVLKTSVSVKKRPSFVEKQKLEADSDAVVACIEVRQEGWGDKTDSLFESNSASSEATSLLEEMSNLLKAKYKAFVQEVESKTFSEQESLSQMQQMLKSKDLELSELSKRMDEAASHMA</sequence>
<evidence type="ECO:0000313" key="3">
    <source>
        <dbReference type="Proteomes" id="UP000077202"/>
    </source>
</evidence>
<organism evidence="2 3">
    <name type="scientific">Marchantia polymorpha subsp. ruderalis</name>
    <dbReference type="NCBI Taxonomy" id="1480154"/>
    <lineage>
        <taxon>Eukaryota</taxon>
        <taxon>Viridiplantae</taxon>
        <taxon>Streptophyta</taxon>
        <taxon>Embryophyta</taxon>
        <taxon>Marchantiophyta</taxon>
        <taxon>Marchantiopsida</taxon>
        <taxon>Marchantiidae</taxon>
        <taxon>Marchantiales</taxon>
        <taxon>Marchantiaceae</taxon>
        <taxon>Marchantia</taxon>
    </lineage>
</organism>
<proteinExistence type="predicted"/>
<comment type="caution">
    <text evidence="2">The sequence shown here is derived from an EMBL/GenBank/DDBJ whole genome shotgun (WGS) entry which is preliminary data.</text>
</comment>
<reference evidence="2" key="1">
    <citation type="submission" date="2016-03" db="EMBL/GenBank/DDBJ databases">
        <title>Mechanisms controlling the formation of the plant cell surface in tip-growing cells are functionally conserved among land plants.</title>
        <authorList>
            <person name="Honkanen S."/>
            <person name="Jones V.A."/>
            <person name="Morieri G."/>
            <person name="Champion C."/>
            <person name="Hetherington A.J."/>
            <person name="Kelly S."/>
            <person name="Saint-Marcoux D."/>
            <person name="Proust H."/>
            <person name="Prescott H."/>
            <person name="Dolan L."/>
        </authorList>
    </citation>
    <scope>NUCLEOTIDE SEQUENCE [LARGE SCALE GENOMIC DNA]</scope>
    <source>
        <tissue evidence="2">Whole gametophyte</tissue>
    </source>
</reference>
<accession>A0A176VCY8</accession>
<keyword evidence="1" id="KW-0175">Coiled coil</keyword>
<protein>
    <submittedName>
        <fullName evidence="2">Uncharacterized protein</fullName>
    </submittedName>
</protein>
<dbReference type="Proteomes" id="UP000077202">
    <property type="component" value="Unassembled WGS sequence"/>
</dbReference>
<evidence type="ECO:0000313" key="2">
    <source>
        <dbReference type="EMBL" id="OAE18734.1"/>
    </source>
</evidence>
<gene>
    <name evidence="2" type="ORF">AXG93_4846s1270</name>
</gene>
<dbReference type="EMBL" id="LVLJ01004022">
    <property type="protein sequence ID" value="OAE18734.1"/>
    <property type="molecule type" value="Genomic_DNA"/>
</dbReference>
<dbReference type="AlphaFoldDB" id="A0A176VCY8"/>
<name>A0A176VCY8_MARPO</name>